<accession>A0A0D8Y0M4</accession>
<dbReference type="Proteomes" id="UP000053766">
    <property type="component" value="Unassembled WGS sequence"/>
</dbReference>
<dbReference type="AlphaFoldDB" id="A0A0D8Y0M4"/>
<protein>
    <recommendedName>
        <fullName evidence="3">Cell growth-regulating nucleolar protein-like winged helix domain-containing protein</fullName>
    </recommendedName>
</protein>
<evidence type="ECO:0000313" key="5">
    <source>
        <dbReference type="Proteomes" id="UP000053766"/>
    </source>
</evidence>
<proteinExistence type="predicted"/>
<gene>
    <name evidence="4" type="ORF">DICVIV_03594</name>
</gene>
<dbReference type="EMBL" id="KN716211">
    <property type="protein sequence ID" value="KJH50230.1"/>
    <property type="molecule type" value="Genomic_DNA"/>
</dbReference>
<evidence type="ECO:0000313" key="4">
    <source>
        <dbReference type="EMBL" id="KJH50230.1"/>
    </source>
</evidence>
<reference evidence="4 5" key="1">
    <citation type="submission" date="2013-11" db="EMBL/GenBank/DDBJ databases">
        <title>Draft genome of the bovine lungworm Dictyocaulus viviparus.</title>
        <authorList>
            <person name="Mitreva M."/>
        </authorList>
    </citation>
    <scope>NUCLEOTIDE SEQUENCE [LARGE SCALE GENOMIC DNA]</scope>
    <source>
        <strain evidence="4 5">HannoverDv2000</strain>
    </source>
</reference>
<evidence type="ECO:0000259" key="3">
    <source>
        <dbReference type="Pfam" id="PF25879"/>
    </source>
</evidence>
<dbReference type="InterPro" id="IPR058719">
    <property type="entry name" value="WHD_LYAR"/>
</dbReference>
<feature type="domain" description="Cell growth-regulating nucleolar protein-like winged helix" evidence="3">
    <location>
        <begin position="15"/>
        <end position="79"/>
    </location>
</feature>
<dbReference type="Pfam" id="PF25879">
    <property type="entry name" value="WHD_LYAR"/>
    <property type="match status" value="1"/>
</dbReference>
<name>A0A0D8Y0M4_DICVI</name>
<dbReference type="OrthoDB" id="21474at2759"/>
<comment type="subcellular location">
    <subcellularLocation>
        <location evidence="1">Nucleus</location>
    </subcellularLocation>
</comment>
<sequence length="80" mass="8710">MFTSHADVNSSSSVNFKWKATIKRKLREAGGEMKIKKLRSSVLNAYRDAVGDGTGIEEIFETKLAKTGVVIHGKLVSLSA</sequence>
<keyword evidence="5" id="KW-1185">Reference proteome</keyword>
<organism evidence="4 5">
    <name type="scientific">Dictyocaulus viviparus</name>
    <name type="common">Bovine lungworm</name>
    <dbReference type="NCBI Taxonomy" id="29172"/>
    <lineage>
        <taxon>Eukaryota</taxon>
        <taxon>Metazoa</taxon>
        <taxon>Ecdysozoa</taxon>
        <taxon>Nematoda</taxon>
        <taxon>Chromadorea</taxon>
        <taxon>Rhabditida</taxon>
        <taxon>Rhabditina</taxon>
        <taxon>Rhabditomorpha</taxon>
        <taxon>Strongyloidea</taxon>
        <taxon>Metastrongylidae</taxon>
        <taxon>Dictyocaulus</taxon>
    </lineage>
</organism>
<reference evidence="5" key="2">
    <citation type="journal article" date="2016" name="Sci. Rep.">
        <title>Dictyocaulus viviparus genome, variome and transcriptome elucidate lungworm biology and support future intervention.</title>
        <authorList>
            <person name="McNulty S.N."/>
            <person name="Strube C."/>
            <person name="Rosa B.A."/>
            <person name="Martin J.C."/>
            <person name="Tyagi R."/>
            <person name="Choi Y.J."/>
            <person name="Wang Q."/>
            <person name="Hallsworth Pepin K."/>
            <person name="Zhang X."/>
            <person name="Ozersky P."/>
            <person name="Wilson R.K."/>
            <person name="Sternberg P.W."/>
            <person name="Gasser R.B."/>
            <person name="Mitreva M."/>
        </authorList>
    </citation>
    <scope>NUCLEOTIDE SEQUENCE [LARGE SCALE GENOMIC DNA]</scope>
    <source>
        <strain evidence="5">HannoverDv2000</strain>
    </source>
</reference>
<evidence type="ECO:0000256" key="2">
    <source>
        <dbReference type="ARBA" id="ARBA00023242"/>
    </source>
</evidence>
<dbReference type="STRING" id="29172.A0A0D8Y0M4"/>
<evidence type="ECO:0000256" key="1">
    <source>
        <dbReference type="ARBA" id="ARBA00004123"/>
    </source>
</evidence>
<keyword evidence="2" id="KW-0539">Nucleus</keyword>